<keyword evidence="3" id="KW-1185">Reference proteome</keyword>
<protein>
    <submittedName>
        <fullName evidence="2">Uncharacterized protein</fullName>
    </submittedName>
</protein>
<evidence type="ECO:0000313" key="2">
    <source>
        <dbReference type="EMBL" id="GAA0638088.1"/>
    </source>
</evidence>
<name>A0ABN1HCM8_9ACTN</name>
<reference evidence="2 3" key="1">
    <citation type="journal article" date="2019" name="Int. J. Syst. Evol. Microbiol.">
        <title>The Global Catalogue of Microorganisms (GCM) 10K type strain sequencing project: providing services to taxonomists for standard genome sequencing and annotation.</title>
        <authorList>
            <consortium name="The Broad Institute Genomics Platform"/>
            <consortium name="The Broad Institute Genome Sequencing Center for Infectious Disease"/>
            <person name="Wu L."/>
            <person name="Ma J."/>
        </authorList>
    </citation>
    <scope>NUCLEOTIDE SEQUENCE [LARGE SCALE GENOMIC DNA]</scope>
    <source>
        <strain evidence="2 3">JCM 10671</strain>
    </source>
</reference>
<dbReference type="Proteomes" id="UP001500957">
    <property type="component" value="Unassembled WGS sequence"/>
</dbReference>
<accession>A0ABN1HCM8</accession>
<feature type="region of interest" description="Disordered" evidence="1">
    <location>
        <begin position="64"/>
        <end position="83"/>
    </location>
</feature>
<evidence type="ECO:0000313" key="3">
    <source>
        <dbReference type="Proteomes" id="UP001500957"/>
    </source>
</evidence>
<comment type="caution">
    <text evidence="2">The sequence shown here is derived from an EMBL/GenBank/DDBJ whole genome shotgun (WGS) entry which is preliminary data.</text>
</comment>
<evidence type="ECO:0000256" key="1">
    <source>
        <dbReference type="SAM" id="MobiDB-lite"/>
    </source>
</evidence>
<gene>
    <name evidence="2" type="ORF">GCM10009547_48100</name>
</gene>
<proteinExistence type="predicted"/>
<dbReference type="RefSeq" id="WP_344609649.1">
    <property type="nucleotide sequence ID" value="NZ_BAAAHE010000056.1"/>
</dbReference>
<organism evidence="2 3">
    <name type="scientific">Sporichthya brevicatena</name>
    <dbReference type="NCBI Taxonomy" id="171442"/>
    <lineage>
        <taxon>Bacteria</taxon>
        <taxon>Bacillati</taxon>
        <taxon>Actinomycetota</taxon>
        <taxon>Actinomycetes</taxon>
        <taxon>Sporichthyales</taxon>
        <taxon>Sporichthyaceae</taxon>
        <taxon>Sporichthya</taxon>
    </lineage>
</organism>
<dbReference type="EMBL" id="BAAAHE010000056">
    <property type="protein sequence ID" value="GAA0638088.1"/>
    <property type="molecule type" value="Genomic_DNA"/>
</dbReference>
<sequence>MARLNVPELPEWTFGADEESAGVYRVEAVHSPSGLSVEARGTDLEVLIDRCKVDAVELLARAKEKLGPEAGAGDGPGAARVDP</sequence>